<proteinExistence type="predicted"/>
<dbReference type="AlphaFoldDB" id="A0A9P9E4T6"/>
<gene>
    <name evidence="2" type="ORF">B0J11DRAFT_503598</name>
</gene>
<organism evidence="2 3">
    <name type="scientific">Dendryphion nanum</name>
    <dbReference type="NCBI Taxonomy" id="256645"/>
    <lineage>
        <taxon>Eukaryota</taxon>
        <taxon>Fungi</taxon>
        <taxon>Dikarya</taxon>
        <taxon>Ascomycota</taxon>
        <taxon>Pezizomycotina</taxon>
        <taxon>Dothideomycetes</taxon>
        <taxon>Pleosporomycetidae</taxon>
        <taxon>Pleosporales</taxon>
        <taxon>Torulaceae</taxon>
        <taxon>Dendryphion</taxon>
    </lineage>
</organism>
<reference evidence="2" key="1">
    <citation type="journal article" date="2021" name="Nat. Commun.">
        <title>Genetic determinants of endophytism in the Arabidopsis root mycobiome.</title>
        <authorList>
            <person name="Mesny F."/>
            <person name="Miyauchi S."/>
            <person name="Thiergart T."/>
            <person name="Pickel B."/>
            <person name="Atanasova L."/>
            <person name="Karlsson M."/>
            <person name="Huettel B."/>
            <person name="Barry K.W."/>
            <person name="Haridas S."/>
            <person name="Chen C."/>
            <person name="Bauer D."/>
            <person name="Andreopoulos W."/>
            <person name="Pangilinan J."/>
            <person name="LaButti K."/>
            <person name="Riley R."/>
            <person name="Lipzen A."/>
            <person name="Clum A."/>
            <person name="Drula E."/>
            <person name="Henrissat B."/>
            <person name="Kohler A."/>
            <person name="Grigoriev I.V."/>
            <person name="Martin F.M."/>
            <person name="Hacquard S."/>
        </authorList>
    </citation>
    <scope>NUCLEOTIDE SEQUENCE</scope>
    <source>
        <strain evidence="2">MPI-CAGE-CH-0243</strain>
    </source>
</reference>
<sequence length="147" mass="15578">MSPRTSADAQRVASYGRGGAGNIGRDDPTTYTQASDLVTPTLKSDHYTTGRGGSGNIAKNDPLHPELARASQDVNAPVHREPEGPHHFGRGGAANIVSPSVEEARLAREKNQRKSDEARRGSNAGEDAKGLGEKAKNFLHKLGNGKK</sequence>
<evidence type="ECO:0000256" key="1">
    <source>
        <dbReference type="SAM" id="MobiDB-lite"/>
    </source>
</evidence>
<protein>
    <submittedName>
        <fullName evidence="2">Uncharacterized protein</fullName>
    </submittedName>
</protein>
<feature type="compositionally biased region" description="Polar residues" evidence="1">
    <location>
        <begin position="29"/>
        <end position="42"/>
    </location>
</feature>
<evidence type="ECO:0000313" key="3">
    <source>
        <dbReference type="Proteomes" id="UP000700596"/>
    </source>
</evidence>
<name>A0A9P9E4T6_9PLEO</name>
<dbReference type="EMBL" id="JAGMWT010000003">
    <property type="protein sequence ID" value="KAH7132429.1"/>
    <property type="molecule type" value="Genomic_DNA"/>
</dbReference>
<dbReference type="Pfam" id="PF12223">
    <property type="entry name" value="DUF3602"/>
    <property type="match status" value="1"/>
</dbReference>
<evidence type="ECO:0000313" key="2">
    <source>
        <dbReference type="EMBL" id="KAH7132429.1"/>
    </source>
</evidence>
<dbReference type="Proteomes" id="UP000700596">
    <property type="component" value="Unassembled WGS sequence"/>
</dbReference>
<feature type="region of interest" description="Disordered" evidence="1">
    <location>
        <begin position="1"/>
        <end position="147"/>
    </location>
</feature>
<comment type="caution">
    <text evidence="2">The sequence shown here is derived from an EMBL/GenBank/DDBJ whole genome shotgun (WGS) entry which is preliminary data.</text>
</comment>
<dbReference type="OrthoDB" id="3063476at2759"/>
<keyword evidence="3" id="KW-1185">Reference proteome</keyword>
<dbReference type="InterPro" id="IPR053203">
    <property type="entry name" value="Cisplatin_resist-associated"/>
</dbReference>
<accession>A0A9P9E4T6</accession>
<feature type="compositionally biased region" description="Basic and acidic residues" evidence="1">
    <location>
        <begin position="102"/>
        <end position="136"/>
    </location>
</feature>
<dbReference type="PANTHER" id="PTHR34693:SF1">
    <property type="entry name" value="PROTEIN PAR32"/>
    <property type="match status" value="1"/>
</dbReference>
<dbReference type="PANTHER" id="PTHR34693">
    <property type="entry name" value="PROTEIN PAR32"/>
    <property type="match status" value="1"/>
</dbReference>
<dbReference type="InterPro" id="IPR022024">
    <property type="entry name" value="DUF3602"/>
</dbReference>
<feature type="compositionally biased region" description="Basic residues" evidence="1">
    <location>
        <begin position="137"/>
        <end position="147"/>
    </location>
</feature>